<dbReference type="PANTHER" id="PTHR48043:SF159">
    <property type="entry name" value="EG:EG0003.4 PROTEIN-RELATED"/>
    <property type="match status" value="1"/>
</dbReference>
<sequence>MNYLLVLLVVCSICATQCSRILIVFPMPAKSHYILGNTLARTLAEAGHDVTMVSPFAEKNPPKNGTYRDVQLAGLWDQRETENKINFFDLEHMNPFLNIPFMNWVGNKATGMSFEHPNMKKLLNSNEHFDAVILEQFNNDAMKVLAYHFNAPLILFSTIGASGWVNPLVGNPYPPSYIPDTFLSYTSDMTFWQRVVNSLFTIASELNRQLVFFPAQNRMMKEHFPDAPDLSILNYNASLVLVNSHESTNQAVPHVPCMIDIGGYHVSPPKQLPKDLKDYIESAKDGVVYFSMGSNLKPSQMSEEKRKIIVTALGKLKQKVLWKWDEDSLPGKPDNVKLSKWFPQQDILAHPNTKLFITHGGLLSTTETVYHGVPVLALPIFGDQKINAARAQMNGFGISLSFSQITEEKLSDALYKLLNDPKYRENAKTRSRLMHDRPIDPKQLAVYWTEYVIRNRGAPHLRVAALDLSWYQYLLLDVIVFLVFVSVSAIAVLLILIRKLCCGSSKKNEKLKKN</sequence>
<dbReference type="AlphaFoldDB" id="A0A6G7SEU7"/>
<dbReference type="InterPro" id="IPR002213">
    <property type="entry name" value="UDP_glucos_trans"/>
</dbReference>
<evidence type="ECO:0000256" key="2">
    <source>
        <dbReference type="ARBA" id="ARBA00022676"/>
    </source>
</evidence>
<dbReference type="FunFam" id="3.40.50.2000:FF:000174">
    <property type="entry name" value="UDP-glucuronosyltransferase"/>
    <property type="match status" value="1"/>
</dbReference>
<keyword evidence="3 4" id="KW-0808">Transferase</keyword>
<keyword evidence="2 4" id="KW-0328">Glycosyltransferase</keyword>
<evidence type="ECO:0000256" key="3">
    <source>
        <dbReference type="ARBA" id="ARBA00022679"/>
    </source>
</evidence>
<keyword evidence="5" id="KW-0732">Signal</keyword>
<protein>
    <recommendedName>
        <fullName evidence="5">UDP-glucuronosyltransferase</fullName>
        <ecNumber evidence="5">2.4.1.17</ecNumber>
    </recommendedName>
</protein>
<keyword evidence="5" id="KW-1133">Transmembrane helix</keyword>
<feature type="chain" id="PRO_5026374736" description="UDP-glucuronosyltransferase" evidence="5">
    <location>
        <begin position="19"/>
        <end position="514"/>
    </location>
</feature>
<evidence type="ECO:0000256" key="5">
    <source>
        <dbReference type="RuleBase" id="RU362059"/>
    </source>
</evidence>
<feature type="signal peptide" evidence="5">
    <location>
        <begin position="1"/>
        <end position="18"/>
    </location>
</feature>
<dbReference type="FunFam" id="3.40.50.2000:FF:000050">
    <property type="entry name" value="UDP-glucuronosyltransferase"/>
    <property type="match status" value="1"/>
</dbReference>
<comment type="similarity">
    <text evidence="1 4">Belongs to the UDP-glycosyltransferase family.</text>
</comment>
<keyword evidence="5" id="KW-0812">Transmembrane</keyword>
<dbReference type="CDD" id="cd03784">
    <property type="entry name" value="GT1_Gtf-like"/>
    <property type="match status" value="1"/>
</dbReference>
<keyword evidence="5" id="KW-0472">Membrane</keyword>
<dbReference type="Pfam" id="PF00201">
    <property type="entry name" value="UDPGT"/>
    <property type="match status" value="1"/>
</dbReference>
<evidence type="ECO:0000313" key="6">
    <source>
        <dbReference type="EMBL" id="QIK00374.1"/>
    </source>
</evidence>
<reference evidence="6" key="1">
    <citation type="submission" date="2019-07" db="EMBL/GenBank/DDBJ databases">
        <title>Antennal UDP-glycosyltransferase (UGT) genes in the coffee white stemborer, Xylotrechus quadripes.</title>
        <authorList>
            <person name="Yin N.-N."/>
            <person name="Zhao Y.-J."/>
            <person name="Zhu J.-Y."/>
            <person name="Liu N.-Y."/>
        </authorList>
    </citation>
    <scope>NUCLEOTIDE SEQUENCE</scope>
    <source>
        <tissue evidence="6">Antennae</tissue>
    </source>
</reference>
<accession>A0A6G7SEU7</accession>
<dbReference type="PANTHER" id="PTHR48043">
    <property type="entry name" value="EG:EG0003.4 PROTEIN-RELATED"/>
    <property type="match status" value="1"/>
</dbReference>
<name>A0A6G7SEU7_9CUCU</name>
<dbReference type="EMBL" id="MN242805">
    <property type="protein sequence ID" value="QIK00374.1"/>
    <property type="molecule type" value="mRNA"/>
</dbReference>
<dbReference type="InterPro" id="IPR035595">
    <property type="entry name" value="UDP_glycos_trans_CS"/>
</dbReference>
<dbReference type="PROSITE" id="PS00375">
    <property type="entry name" value="UDPGT"/>
    <property type="match status" value="1"/>
</dbReference>
<dbReference type="SUPFAM" id="SSF53756">
    <property type="entry name" value="UDP-Glycosyltransferase/glycogen phosphorylase"/>
    <property type="match status" value="1"/>
</dbReference>
<organism evidence="6">
    <name type="scientific">Xylotrechus quadripes</name>
    <dbReference type="NCBI Taxonomy" id="554073"/>
    <lineage>
        <taxon>Eukaryota</taxon>
        <taxon>Metazoa</taxon>
        <taxon>Ecdysozoa</taxon>
        <taxon>Arthropoda</taxon>
        <taxon>Hexapoda</taxon>
        <taxon>Insecta</taxon>
        <taxon>Pterygota</taxon>
        <taxon>Neoptera</taxon>
        <taxon>Endopterygota</taxon>
        <taxon>Coleoptera</taxon>
        <taxon>Polyphaga</taxon>
        <taxon>Cucujiformia</taxon>
        <taxon>Chrysomeloidea</taxon>
        <taxon>Cerambycidae</taxon>
        <taxon>Cerambycinae</taxon>
        <taxon>Clytini</taxon>
        <taxon>Xylotrechus</taxon>
    </lineage>
</organism>
<dbReference type="GO" id="GO:0015020">
    <property type="term" value="F:glucuronosyltransferase activity"/>
    <property type="evidence" value="ECO:0007669"/>
    <property type="project" value="UniProtKB-EC"/>
</dbReference>
<dbReference type="InterPro" id="IPR050271">
    <property type="entry name" value="UDP-glycosyltransferase"/>
</dbReference>
<dbReference type="Gene3D" id="3.40.50.2000">
    <property type="entry name" value="Glycogen Phosphorylase B"/>
    <property type="match status" value="2"/>
</dbReference>
<comment type="catalytic activity">
    <reaction evidence="5">
        <text>glucuronate acceptor + UDP-alpha-D-glucuronate = acceptor beta-D-glucuronoside + UDP + H(+)</text>
        <dbReference type="Rhea" id="RHEA:21032"/>
        <dbReference type="ChEBI" id="CHEBI:15378"/>
        <dbReference type="ChEBI" id="CHEBI:58052"/>
        <dbReference type="ChEBI" id="CHEBI:58223"/>
        <dbReference type="ChEBI" id="CHEBI:132367"/>
        <dbReference type="ChEBI" id="CHEBI:132368"/>
        <dbReference type="EC" id="2.4.1.17"/>
    </reaction>
</comment>
<proteinExistence type="evidence at transcript level"/>
<evidence type="ECO:0000256" key="4">
    <source>
        <dbReference type="RuleBase" id="RU003718"/>
    </source>
</evidence>
<dbReference type="GO" id="GO:0016020">
    <property type="term" value="C:membrane"/>
    <property type="evidence" value="ECO:0007669"/>
    <property type="project" value="UniProtKB-SubCell"/>
</dbReference>
<dbReference type="EC" id="2.4.1.17" evidence="5"/>
<gene>
    <name evidence="6" type="primary">UGT15</name>
</gene>
<comment type="subcellular location">
    <subcellularLocation>
        <location evidence="5">Membrane</location>
        <topology evidence="5">Single-pass membrane protein</topology>
    </subcellularLocation>
</comment>
<feature type="transmembrane region" description="Helical" evidence="5">
    <location>
        <begin position="470"/>
        <end position="497"/>
    </location>
</feature>
<evidence type="ECO:0000256" key="1">
    <source>
        <dbReference type="ARBA" id="ARBA00009995"/>
    </source>
</evidence>